<dbReference type="SUPFAM" id="SSF51905">
    <property type="entry name" value="FAD/NAD(P)-binding domain"/>
    <property type="match status" value="2"/>
</dbReference>
<comment type="similarity">
    <text evidence="1 5">Belongs to the FMO family.</text>
</comment>
<dbReference type="Proteomes" id="UP001634007">
    <property type="component" value="Unassembled WGS sequence"/>
</dbReference>
<evidence type="ECO:0000256" key="3">
    <source>
        <dbReference type="ARBA" id="ARBA00022827"/>
    </source>
</evidence>
<evidence type="ECO:0000256" key="2">
    <source>
        <dbReference type="ARBA" id="ARBA00022630"/>
    </source>
</evidence>
<name>A0ABD3KY46_EUCGL</name>
<sequence length="403" mass="46525">MRRKITGSRTSIGLFLCRTSTKYPSHTEVLDYVKSYAQHFDLYPYIKFHSTVIYIDYVGVSSEEMKTWDLWGGTGTAFNSKGGVAHYHPRHRVFDGKVMHSMEYSDMEKSAAAELIKGKRITIVGSQKSAVDLAVECAKANDKRVEYPCVMIRRNPHWLLPSDGFLITYLGYLYFNRFAKLLLHKPGENFLYWLLATVLSPLRWGISKFSEIYLRWKLPLKKYVYVVDMSSCQIDMLPNKFYNKLEEGSIVVKREVADGEDKPISSDLVILATGYKGDQKLKNIFRSSVFQEHLIPSPTSSVPLYSLPTTEIRCQWLVHLLEGNIKLPSIRVMEKDTARWEIHMKQYGGKGFWRSCIGATNIWYNDQLCKGMNCNPRRKRGFLAEWFQPYGPTDYAGLTNQKH</sequence>
<keyword evidence="6" id="KW-1133">Transmembrane helix</keyword>
<organism evidence="7 8">
    <name type="scientific">Eucalyptus globulus</name>
    <name type="common">Tasmanian blue gum</name>
    <dbReference type="NCBI Taxonomy" id="34317"/>
    <lineage>
        <taxon>Eukaryota</taxon>
        <taxon>Viridiplantae</taxon>
        <taxon>Streptophyta</taxon>
        <taxon>Embryophyta</taxon>
        <taxon>Tracheophyta</taxon>
        <taxon>Spermatophyta</taxon>
        <taxon>Magnoliopsida</taxon>
        <taxon>eudicotyledons</taxon>
        <taxon>Gunneridae</taxon>
        <taxon>Pentapetalae</taxon>
        <taxon>rosids</taxon>
        <taxon>malvids</taxon>
        <taxon>Myrtales</taxon>
        <taxon>Myrtaceae</taxon>
        <taxon>Myrtoideae</taxon>
        <taxon>Eucalypteae</taxon>
        <taxon>Eucalyptus</taxon>
    </lineage>
</organism>
<accession>A0ABD3KY46</accession>
<keyword evidence="6" id="KW-0812">Transmembrane</keyword>
<reference evidence="7 8" key="1">
    <citation type="submission" date="2024-11" db="EMBL/GenBank/DDBJ databases">
        <title>Chromosome-level genome assembly of Eucalyptus globulus Labill. provides insights into its genome evolution.</title>
        <authorList>
            <person name="Li X."/>
        </authorList>
    </citation>
    <scope>NUCLEOTIDE SEQUENCE [LARGE SCALE GENOMIC DNA]</scope>
    <source>
        <strain evidence="7">CL2024</strain>
        <tissue evidence="7">Fresh tender leaves</tissue>
    </source>
</reference>
<keyword evidence="5" id="KW-0503">Monooxygenase</keyword>
<evidence type="ECO:0000313" key="8">
    <source>
        <dbReference type="Proteomes" id="UP001634007"/>
    </source>
</evidence>
<keyword evidence="8" id="KW-1185">Reference proteome</keyword>
<keyword evidence="4 5" id="KW-0560">Oxidoreductase</keyword>
<comment type="cofactor">
    <cofactor evidence="5">
        <name>FAD</name>
        <dbReference type="ChEBI" id="CHEBI:57692"/>
    </cofactor>
</comment>
<dbReference type="PANTHER" id="PTHR23023">
    <property type="entry name" value="DIMETHYLANILINE MONOOXYGENASE"/>
    <property type="match status" value="1"/>
</dbReference>
<feature type="transmembrane region" description="Helical" evidence="6">
    <location>
        <begin position="158"/>
        <end position="175"/>
    </location>
</feature>
<dbReference type="Gene3D" id="3.50.50.60">
    <property type="entry name" value="FAD/NAD(P)-binding domain"/>
    <property type="match status" value="1"/>
</dbReference>
<dbReference type="Pfam" id="PF00743">
    <property type="entry name" value="FMO-like"/>
    <property type="match status" value="1"/>
</dbReference>
<evidence type="ECO:0000256" key="5">
    <source>
        <dbReference type="RuleBase" id="RU361177"/>
    </source>
</evidence>
<dbReference type="InterPro" id="IPR020946">
    <property type="entry name" value="Flavin_mOase-like"/>
</dbReference>
<keyword evidence="3 5" id="KW-0274">FAD</keyword>
<keyword evidence="6" id="KW-0472">Membrane</keyword>
<dbReference type="EMBL" id="JBJKBG010000003">
    <property type="protein sequence ID" value="KAL3744298.1"/>
    <property type="molecule type" value="Genomic_DNA"/>
</dbReference>
<proteinExistence type="inferred from homology"/>
<evidence type="ECO:0000256" key="4">
    <source>
        <dbReference type="ARBA" id="ARBA00023002"/>
    </source>
</evidence>
<keyword evidence="2 5" id="KW-0285">Flavoprotein</keyword>
<evidence type="ECO:0000313" key="7">
    <source>
        <dbReference type="EMBL" id="KAL3744298.1"/>
    </source>
</evidence>
<evidence type="ECO:0000256" key="1">
    <source>
        <dbReference type="ARBA" id="ARBA00009183"/>
    </source>
</evidence>
<dbReference type="InterPro" id="IPR036188">
    <property type="entry name" value="FAD/NAD-bd_sf"/>
</dbReference>
<gene>
    <name evidence="7" type="ORF">ACJRO7_013543</name>
</gene>
<dbReference type="EC" id="1.-.-.-" evidence="5"/>
<comment type="caution">
    <text evidence="7">The sequence shown here is derived from an EMBL/GenBank/DDBJ whole genome shotgun (WGS) entry which is preliminary data.</text>
</comment>
<feature type="transmembrane region" description="Helical" evidence="6">
    <location>
        <begin position="190"/>
        <end position="206"/>
    </location>
</feature>
<dbReference type="InterPro" id="IPR050346">
    <property type="entry name" value="FMO-like"/>
</dbReference>
<dbReference type="GO" id="GO:0004497">
    <property type="term" value="F:monooxygenase activity"/>
    <property type="evidence" value="ECO:0007669"/>
    <property type="project" value="UniProtKB-KW"/>
</dbReference>
<evidence type="ECO:0000256" key="6">
    <source>
        <dbReference type="SAM" id="Phobius"/>
    </source>
</evidence>
<protein>
    <recommendedName>
        <fullName evidence="5">Flavin-containing monooxygenase</fullName>
        <ecNumber evidence="5">1.-.-.-</ecNumber>
    </recommendedName>
</protein>
<dbReference type="AlphaFoldDB" id="A0ABD3KY46"/>